<proteinExistence type="predicted"/>
<protein>
    <submittedName>
        <fullName evidence="1">Uncharacterized protein</fullName>
    </submittedName>
</protein>
<name>A0ACB8ZJQ9_ARCLA</name>
<evidence type="ECO:0000313" key="1">
    <source>
        <dbReference type="EMBL" id="KAI3697782.1"/>
    </source>
</evidence>
<sequence>MDFKPTNKEENLCLVSSKNEEAWLLHNKFCNLNFHTLDKLVKSDFVSGLPSIKFDRDHLCFACEMGKLKRADHKSKSDISCTKPLQMLCFVLNDREQIGKFSPKPDEAKFVGYSSTSRAYRMTSEQISSGLKLQDEDSSESSRTNELHHLFEEMFNDYGPSKGDHKASEADVSEELTGTSLTGPRNTSPSSTTFVGTNVEGEHSKTNNEQGSMLNQGEDHLPIISKESTPDQSQNSNQGTTELFTSTQGA</sequence>
<reference evidence="2" key="1">
    <citation type="journal article" date="2022" name="Mol. Ecol. Resour.">
        <title>The genomes of chicory, endive, great burdock and yacon provide insights into Asteraceae palaeo-polyploidization history and plant inulin production.</title>
        <authorList>
            <person name="Fan W."/>
            <person name="Wang S."/>
            <person name="Wang H."/>
            <person name="Wang A."/>
            <person name="Jiang F."/>
            <person name="Liu H."/>
            <person name="Zhao H."/>
            <person name="Xu D."/>
            <person name="Zhang Y."/>
        </authorList>
    </citation>
    <scope>NUCLEOTIDE SEQUENCE [LARGE SCALE GENOMIC DNA]</scope>
    <source>
        <strain evidence="2">cv. Niubang</strain>
    </source>
</reference>
<accession>A0ACB8ZJQ9</accession>
<organism evidence="1 2">
    <name type="scientific">Arctium lappa</name>
    <name type="common">Greater burdock</name>
    <name type="synonym">Lappa major</name>
    <dbReference type="NCBI Taxonomy" id="4217"/>
    <lineage>
        <taxon>Eukaryota</taxon>
        <taxon>Viridiplantae</taxon>
        <taxon>Streptophyta</taxon>
        <taxon>Embryophyta</taxon>
        <taxon>Tracheophyta</taxon>
        <taxon>Spermatophyta</taxon>
        <taxon>Magnoliopsida</taxon>
        <taxon>eudicotyledons</taxon>
        <taxon>Gunneridae</taxon>
        <taxon>Pentapetalae</taxon>
        <taxon>asterids</taxon>
        <taxon>campanulids</taxon>
        <taxon>Asterales</taxon>
        <taxon>Asteraceae</taxon>
        <taxon>Carduoideae</taxon>
        <taxon>Cardueae</taxon>
        <taxon>Arctiinae</taxon>
        <taxon>Arctium</taxon>
    </lineage>
</organism>
<dbReference type="EMBL" id="CM042056">
    <property type="protein sequence ID" value="KAI3697782.1"/>
    <property type="molecule type" value="Genomic_DNA"/>
</dbReference>
<keyword evidence="2" id="KW-1185">Reference proteome</keyword>
<comment type="caution">
    <text evidence="1">The sequence shown here is derived from an EMBL/GenBank/DDBJ whole genome shotgun (WGS) entry which is preliminary data.</text>
</comment>
<evidence type="ECO:0000313" key="2">
    <source>
        <dbReference type="Proteomes" id="UP001055879"/>
    </source>
</evidence>
<reference evidence="1 2" key="2">
    <citation type="journal article" date="2022" name="Mol. Ecol. Resour.">
        <title>The genomes of chicory, endive, great burdock and yacon provide insights into Asteraceae paleo-polyploidization history and plant inulin production.</title>
        <authorList>
            <person name="Fan W."/>
            <person name="Wang S."/>
            <person name="Wang H."/>
            <person name="Wang A."/>
            <person name="Jiang F."/>
            <person name="Liu H."/>
            <person name="Zhao H."/>
            <person name="Xu D."/>
            <person name="Zhang Y."/>
        </authorList>
    </citation>
    <scope>NUCLEOTIDE SEQUENCE [LARGE SCALE GENOMIC DNA]</scope>
    <source>
        <strain evidence="2">cv. Niubang</strain>
    </source>
</reference>
<gene>
    <name evidence="1" type="ORF">L6452_30879</name>
</gene>
<dbReference type="Proteomes" id="UP001055879">
    <property type="component" value="Linkage Group LG10"/>
</dbReference>